<dbReference type="AlphaFoldDB" id="A0A2U8PY95"/>
<dbReference type="PANTHER" id="PTHR30136:SF24">
    <property type="entry name" value="HTH-TYPE TRANSCRIPTIONAL REPRESSOR ALLR"/>
    <property type="match status" value="1"/>
</dbReference>
<dbReference type="CDD" id="cd00090">
    <property type="entry name" value="HTH_ARSR"/>
    <property type="match status" value="1"/>
</dbReference>
<sequence>MDKAFIKGLRLLETLALSEQPRGVTDLASELKLTKSNVHRLLMTLQSQGYVRQIPPHSMYELTTKIWALGSHVIHRMDLINVARPAMMKLAESTGETIHLSVLEDTEVVYVDKIESAHHIRAHTSVGMRAPAFTMATGKAMLAHMPDDYLERFRPHLRRYTEATRTTIKELREDIELARAQGYSSVLHGEWREGIAACACAILGRSGELVGAIGMSGPDTRIKRKQIKEYSVHVMEAARTIGAALGYSRPAAYPAVKSQSSDPAPSHPSRRAS</sequence>
<dbReference type="KEGG" id="brq:CIT40_23760"/>
<evidence type="ECO:0000256" key="2">
    <source>
        <dbReference type="ARBA" id="ARBA00023125"/>
    </source>
</evidence>
<protein>
    <submittedName>
        <fullName evidence="7">IclR family transcriptional regulator</fullName>
    </submittedName>
</protein>
<dbReference type="PANTHER" id="PTHR30136">
    <property type="entry name" value="HELIX-TURN-HELIX TRANSCRIPTIONAL REGULATOR, ICLR FAMILY"/>
    <property type="match status" value="1"/>
</dbReference>
<dbReference type="GO" id="GO:0003700">
    <property type="term" value="F:DNA-binding transcription factor activity"/>
    <property type="evidence" value="ECO:0007669"/>
    <property type="project" value="TreeGrafter"/>
</dbReference>
<dbReference type="GO" id="GO:0003677">
    <property type="term" value="F:DNA binding"/>
    <property type="evidence" value="ECO:0007669"/>
    <property type="project" value="UniProtKB-KW"/>
</dbReference>
<dbReference type="InterPro" id="IPR005471">
    <property type="entry name" value="Tscrpt_reg_IclR_N"/>
</dbReference>
<organism evidence="7 8">
    <name type="scientific">Bradyrhizobium amphicarpaeae</name>
    <dbReference type="NCBI Taxonomy" id="1404768"/>
    <lineage>
        <taxon>Bacteria</taxon>
        <taxon>Pseudomonadati</taxon>
        <taxon>Pseudomonadota</taxon>
        <taxon>Alphaproteobacteria</taxon>
        <taxon>Hyphomicrobiales</taxon>
        <taxon>Nitrobacteraceae</taxon>
        <taxon>Bradyrhizobium</taxon>
    </lineage>
</organism>
<dbReference type="FunFam" id="1.10.10.10:FF:000056">
    <property type="entry name" value="IclR family transcriptional regulator"/>
    <property type="match status" value="1"/>
</dbReference>
<dbReference type="EMBL" id="CP029426">
    <property type="protein sequence ID" value="AWM02744.1"/>
    <property type="molecule type" value="Genomic_DNA"/>
</dbReference>
<keyword evidence="1" id="KW-0805">Transcription regulation</keyword>
<reference evidence="7 8" key="1">
    <citation type="journal article" date="2017" name="Syst. Appl. Microbiol.">
        <title>Soybeans inoculated with root zone soils of Canadian native legumes harbour diverse and novel Bradyrhizobium spp. that possess agricultural potential.</title>
        <authorList>
            <person name="Bromfield E.S.P."/>
            <person name="Cloutier S."/>
            <person name="Tambong J.T."/>
            <person name="Tran Thi T.V."/>
        </authorList>
    </citation>
    <scope>NUCLEOTIDE SEQUENCE [LARGE SCALE GENOMIC DNA]</scope>
    <source>
        <strain evidence="7 8">39S1MB</strain>
    </source>
</reference>
<dbReference type="SUPFAM" id="SSF55781">
    <property type="entry name" value="GAF domain-like"/>
    <property type="match status" value="1"/>
</dbReference>
<reference evidence="7 8" key="2">
    <citation type="journal article" date="2019" name="Int. J. Syst. Evol. Microbiol.">
        <title>Description and complete genome sequence of Bradyrhizobium amphicarpaeae sp. nov., harbouring photosystem and nitrogen-fixation genes.</title>
        <authorList>
            <person name="Bromfield E.S.P."/>
            <person name="Cloutier S."/>
            <person name="Nguyen H.D.T."/>
        </authorList>
    </citation>
    <scope>NUCLEOTIDE SEQUENCE [LARGE SCALE GENOMIC DNA]</scope>
    <source>
        <strain evidence="7 8">39S1MB</strain>
    </source>
</reference>
<dbReference type="InterPro" id="IPR050707">
    <property type="entry name" value="HTH_MetabolicPath_Reg"/>
</dbReference>
<keyword evidence="8" id="KW-1185">Reference proteome</keyword>
<proteinExistence type="predicted"/>
<dbReference type="PROSITE" id="PS51078">
    <property type="entry name" value="ICLR_ED"/>
    <property type="match status" value="1"/>
</dbReference>
<evidence type="ECO:0000313" key="7">
    <source>
        <dbReference type="EMBL" id="AWM02744.1"/>
    </source>
</evidence>
<name>A0A2U8PY95_9BRAD</name>
<dbReference type="SMART" id="SM00346">
    <property type="entry name" value="HTH_ICLR"/>
    <property type="match status" value="1"/>
</dbReference>
<dbReference type="Gene3D" id="3.30.450.40">
    <property type="match status" value="1"/>
</dbReference>
<evidence type="ECO:0000256" key="1">
    <source>
        <dbReference type="ARBA" id="ARBA00023015"/>
    </source>
</evidence>
<accession>A0A2U8PY95</accession>
<dbReference type="InterPro" id="IPR014757">
    <property type="entry name" value="Tscrpt_reg_IclR_C"/>
</dbReference>
<evidence type="ECO:0000259" key="5">
    <source>
        <dbReference type="PROSITE" id="PS51077"/>
    </source>
</evidence>
<dbReference type="SUPFAM" id="SSF46785">
    <property type="entry name" value="Winged helix' DNA-binding domain"/>
    <property type="match status" value="1"/>
</dbReference>
<feature type="domain" description="IclR-ED" evidence="6">
    <location>
        <begin position="65"/>
        <end position="247"/>
    </location>
</feature>
<keyword evidence="3" id="KW-0804">Transcription</keyword>
<dbReference type="InterPro" id="IPR011991">
    <property type="entry name" value="ArsR-like_HTH"/>
</dbReference>
<feature type="domain" description="HTH iclR-type" evidence="5">
    <location>
        <begin position="2"/>
        <end position="64"/>
    </location>
</feature>
<dbReference type="PROSITE" id="PS51077">
    <property type="entry name" value="HTH_ICLR"/>
    <property type="match status" value="1"/>
</dbReference>
<keyword evidence="2" id="KW-0238">DNA-binding</keyword>
<dbReference type="InterPro" id="IPR029016">
    <property type="entry name" value="GAF-like_dom_sf"/>
</dbReference>
<dbReference type="GO" id="GO:0045892">
    <property type="term" value="P:negative regulation of DNA-templated transcription"/>
    <property type="evidence" value="ECO:0007669"/>
    <property type="project" value="TreeGrafter"/>
</dbReference>
<dbReference type="Pfam" id="PF09339">
    <property type="entry name" value="HTH_IclR"/>
    <property type="match status" value="1"/>
</dbReference>
<dbReference type="InterPro" id="IPR036388">
    <property type="entry name" value="WH-like_DNA-bd_sf"/>
</dbReference>
<dbReference type="InterPro" id="IPR036390">
    <property type="entry name" value="WH_DNA-bd_sf"/>
</dbReference>
<gene>
    <name evidence="7" type="ORF">CIT40_23760</name>
</gene>
<evidence type="ECO:0000256" key="4">
    <source>
        <dbReference type="SAM" id="MobiDB-lite"/>
    </source>
</evidence>
<dbReference type="Proteomes" id="UP000215884">
    <property type="component" value="Chromosome"/>
</dbReference>
<evidence type="ECO:0000313" key="8">
    <source>
        <dbReference type="Proteomes" id="UP000215884"/>
    </source>
</evidence>
<dbReference type="Gene3D" id="1.10.10.10">
    <property type="entry name" value="Winged helix-like DNA-binding domain superfamily/Winged helix DNA-binding domain"/>
    <property type="match status" value="1"/>
</dbReference>
<dbReference type="Pfam" id="PF01614">
    <property type="entry name" value="IclR_C"/>
    <property type="match status" value="1"/>
</dbReference>
<feature type="region of interest" description="Disordered" evidence="4">
    <location>
        <begin position="254"/>
        <end position="273"/>
    </location>
</feature>
<dbReference type="RefSeq" id="WP_094891148.1">
    <property type="nucleotide sequence ID" value="NZ_CP029426.2"/>
</dbReference>
<evidence type="ECO:0000259" key="6">
    <source>
        <dbReference type="PROSITE" id="PS51078"/>
    </source>
</evidence>
<evidence type="ECO:0000256" key="3">
    <source>
        <dbReference type="ARBA" id="ARBA00023163"/>
    </source>
</evidence>
<dbReference type="OrthoDB" id="6057486at2"/>